<accession>A0A4Q8L719</accession>
<dbReference type="Gene3D" id="2.40.10.10">
    <property type="entry name" value="Trypsin-like serine proteases"/>
    <property type="match status" value="2"/>
</dbReference>
<dbReference type="InterPro" id="IPR043504">
    <property type="entry name" value="Peptidase_S1_PA_chymotrypsin"/>
</dbReference>
<dbReference type="InterPro" id="IPR009003">
    <property type="entry name" value="Peptidase_S1_PA"/>
</dbReference>
<name>A0A4Q8L719_9GAMM</name>
<dbReference type="RefSeq" id="WP_130552090.1">
    <property type="nucleotide sequence ID" value="NZ_SHMC01000005.1"/>
</dbReference>
<dbReference type="GO" id="GO:0008233">
    <property type="term" value="F:peptidase activity"/>
    <property type="evidence" value="ECO:0007669"/>
    <property type="project" value="UniProtKB-KW"/>
</dbReference>
<sequence>MQPKTIAEQLFFSTVRIDTVAANGAQGAGTGFFFGHKFGGDKQALFVVTNKHVVMGMREGRFSFLKQKDGQPTLGDGFTLNVGPRDWPNMWFGHPDSSVDIAICPLVPLLEFVKQQHGTDLFFRAVETSMIPTEEQTRGLDAVEPVTFIGYPNGVWDSKNLLPVARRGTTASPIEVDFEGTPRFLIDASVFGGSSGSPVFILNQGSFATKDGGFVVGSRFHFIGVIAAVFFRTHLNQIVPVPIPTQVQPMAQQQEMIDLGIVFKARTVVETIETFLKAHSVDTSAPAPAAQ</sequence>
<dbReference type="Proteomes" id="UP000292627">
    <property type="component" value="Unassembled WGS sequence"/>
</dbReference>
<keyword evidence="1" id="KW-0378">Hydrolase</keyword>
<proteinExistence type="predicted"/>
<organism evidence="1 2">
    <name type="scientific">Pseudoxanthomonas winnipegensis</name>
    <dbReference type="NCBI Taxonomy" id="2480810"/>
    <lineage>
        <taxon>Bacteria</taxon>
        <taxon>Pseudomonadati</taxon>
        <taxon>Pseudomonadota</taxon>
        <taxon>Gammaproteobacteria</taxon>
        <taxon>Lysobacterales</taxon>
        <taxon>Lysobacteraceae</taxon>
        <taxon>Pseudoxanthomonas</taxon>
    </lineage>
</organism>
<protein>
    <submittedName>
        <fullName evidence="1">Serine protease</fullName>
    </submittedName>
</protein>
<dbReference type="EMBL" id="SHMC01000005">
    <property type="protein sequence ID" value="TAA23765.1"/>
    <property type="molecule type" value="Genomic_DNA"/>
</dbReference>
<dbReference type="SUPFAM" id="SSF50494">
    <property type="entry name" value="Trypsin-like serine proteases"/>
    <property type="match status" value="1"/>
</dbReference>
<dbReference type="OrthoDB" id="7191282at2"/>
<evidence type="ECO:0000313" key="2">
    <source>
        <dbReference type="Proteomes" id="UP000292627"/>
    </source>
</evidence>
<keyword evidence="1" id="KW-0645">Protease</keyword>
<dbReference type="Pfam" id="PF13365">
    <property type="entry name" value="Trypsin_2"/>
    <property type="match status" value="1"/>
</dbReference>
<gene>
    <name evidence="1" type="ORF">EA660_14165</name>
</gene>
<evidence type="ECO:0000313" key="1">
    <source>
        <dbReference type="EMBL" id="TAA23765.1"/>
    </source>
</evidence>
<comment type="caution">
    <text evidence="1">The sequence shown here is derived from an EMBL/GenBank/DDBJ whole genome shotgun (WGS) entry which is preliminary data.</text>
</comment>
<reference evidence="1 2" key="1">
    <citation type="submission" date="2019-02" db="EMBL/GenBank/DDBJ databases">
        <title>WGS of Pseudoxanthomonas species novum from clinical isolates.</title>
        <authorList>
            <person name="Bernier A.-M."/>
            <person name="Bernard K."/>
            <person name="Vachon A."/>
        </authorList>
    </citation>
    <scope>NUCLEOTIDE SEQUENCE [LARGE SCALE GENOMIC DNA]</scope>
    <source>
        <strain evidence="1 2">NML171200</strain>
    </source>
</reference>
<dbReference type="AlphaFoldDB" id="A0A4Q8L719"/>
<dbReference type="GO" id="GO:0006508">
    <property type="term" value="P:proteolysis"/>
    <property type="evidence" value="ECO:0007669"/>
    <property type="project" value="UniProtKB-KW"/>
</dbReference>